<dbReference type="InterPro" id="IPR000531">
    <property type="entry name" value="Beta-barrel_TonB"/>
</dbReference>
<protein>
    <submittedName>
        <fullName evidence="18">TonB-dependent receptor</fullName>
    </submittedName>
</protein>
<evidence type="ECO:0000256" key="2">
    <source>
        <dbReference type="ARBA" id="ARBA00022448"/>
    </source>
</evidence>
<dbReference type="Gene3D" id="2.40.170.20">
    <property type="entry name" value="TonB-dependent receptor, beta-barrel domain"/>
    <property type="match status" value="1"/>
</dbReference>
<evidence type="ECO:0000256" key="13">
    <source>
        <dbReference type="PROSITE-ProRule" id="PRU10144"/>
    </source>
</evidence>
<evidence type="ECO:0000256" key="6">
    <source>
        <dbReference type="ARBA" id="ARBA00022729"/>
    </source>
</evidence>
<evidence type="ECO:0000259" key="16">
    <source>
        <dbReference type="Pfam" id="PF00593"/>
    </source>
</evidence>
<name>A0ABQ6BN53_9CAUL</name>
<comment type="subcellular location">
    <subcellularLocation>
        <location evidence="1 12">Cell outer membrane</location>
        <topology evidence="1 12">Multi-pass membrane protein</topology>
    </subcellularLocation>
</comment>
<evidence type="ECO:0000256" key="11">
    <source>
        <dbReference type="ARBA" id="ARBA00023237"/>
    </source>
</evidence>
<evidence type="ECO:0000313" key="19">
    <source>
        <dbReference type="Proteomes" id="UP001156921"/>
    </source>
</evidence>
<keyword evidence="7" id="KW-0408">Iron</keyword>
<keyword evidence="4" id="KW-0410">Iron transport</keyword>
<feature type="signal peptide" evidence="15">
    <location>
        <begin position="1"/>
        <end position="26"/>
    </location>
</feature>
<evidence type="ECO:0000256" key="14">
    <source>
        <dbReference type="RuleBase" id="RU003357"/>
    </source>
</evidence>
<evidence type="ECO:0000256" key="10">
    <source>
        <dbReference type="ARBA" id="ARBA00023136"/>
    </source>
</evidence>
<evidence type="ECO:0000259" key="17">
    <source>
        <dbReference type="Pfam" id="PF07715"/>
    </source>
</evidence>
<dbReference type="InterPro" id="IPR036942">
    <property type="entry name" value="Beta-barrel_TonB_sf"/>
</dbReference>
<evidence type="ECO:0000256" key="1">
    <source>
        <dbReference type="ARBA" id="ARBA00004571"/>
    </source>
</evidence>
<evidence type="ECO:0000256" key="15">
    <source>
        <dbReference type="SAM" id="SignalP"/>
    </source>
</evidence>
<feature type="short sequence motif" description="TonB C-terminal box" evidence="13">
    <location>
        <begin position="857"/>
        <end position="874"/>
    </location>
</feature>
<evidence type="ECO:0000256" key="12">
    <source>
        <dbReference type="PROSITE-ProRule" id="PRU01360"/>
    </source>
</evidence>
<keyword evidence="18" id="KW-0675">Receptor</keyword>
<dbReference type="PANTHER" id="PTHR32552:SF68">
    <property type="entry name" value="FERRICHROME OUTER MEMBRANE TRANSPORTER_PHAGE RECEPTOR"/>
    <property type="match status" value="1"/>
</dbReference>
<evidence type="ECO:0000313" key="18">
    <source>
        <dbReference type="EMBL" id="GLS02716.1"/>
    </source>
</evidence>
<organism evidence="18 19">
    <name type="scientific">Brevundimonas denitrificans</name>
    <dbReference type="NCBI Taxonomy" id="1443434"/>
    <lineage>
        <taxon>Bacteria</taxon>
        <taxon>Pseudomonadati</taxon>
        <taxon>Pseudomonadota</taxon>
        <taxon>Alphaproteobacteria</taxon>
        <taxon>Caulobacterales</taxon>
        <taxon>Caulobacteraceae</taxon>
        <taxon>Brevundimonas</taxon>
    </lineage>
</organism>
<dbReference type="Pfam" id="PF07715">
    <property type="entry name" value="Plug"/>
    <property type="match status" value="1"/>
</dbReference>
<feature type="domain" description="TonB-dependent receptor-like beta-barrel" evidence="16">
    <location>
        <begin position="297"/>
        <end position="822"/>
    </location>
</feature>
<keyword evidence="19" id="KW-1185">Reference proteome</keyword>
<dbReference type="RefSeq" id="WP_284223603.1">
    <property type="nucleotide sequence ID" value="NZ_BSOY01000097.1"/>
</dbReference>
<keyword evidence="6 15" id="KW-0732">Signal</keyword>
<evidence type="ECO:0000256" key="4">
    <source>
        <dbReference type="ARBA" id="ARBA00022496"/>
    </source>
</evidence>
<dbReference type="EMBL" id="BSOY01000097">
    <property type="protein sequence ID" value="GLS02716.1"/>
    <property type="molecule type" value="Genomic_DNA"/>
</dbReference>
<proteinExistence type="inferred from homology"/>
<evidence type="ECO:0000256" key="8">
    <source>
        <dbReference type="ARBA" id="ARBA00023065"/>
    </source>
</evidence>
<comment type="caution">
    <text evidence="18">The sequence shown here is derived from an EMBL/GenBank/DDBJ whole genome shotgun (WGS) entry which is preliminary data.</text>
</comment>
<dbReference type="InterPro" id="IPR037066">
    <property type="entry name" value="Plug_dom_sf"/>
</dbReference>
<dbReference type="PANTHER" id="PTHR32552">
    <property type="entry name" value="FERRICHROME IRON RECEPTOR-RELATED"/>
    <property type="match status" value="1"/>
</dbReference>
<dbReference type="SUPFAM" id="SSF56935">
    <property type="entry name" value="Porins"/>
    <property type="match status" value="1"/>
</dbReference>
<reference evidence="19" key="1">
    <citation type="journal article" date="2019" name="Int. J. Syst. Evol. Microbiol.">
        <title>The Global Catalogue of Microorganisms (GCM) 10K type strain sequencing project: providing services to taxonomists for standard genome sequencing and annotation.</title>
        <authorList>
            <consortium name="The Broad Institute Genomics Platform"/>
            <consortium name="The Broad Institute Genome Sequencing Center for Infectious Disease"/>
            <person name="Wu L."/>
            <person name="Ma J."/>
        </authorList>
    </citation>
    <scope>NUCLEOTIDE SEQUENCE [LARGE SCALE GENOMIC DNA]</scope>
    <source>
        <strain evidence="19">NBRC 110107</strain>
    </source>
</reference>
<feature type="domain" description="TonB-dependent receptor plug" evidence="17">
    <location>
        <begin position="61"/>
        <end position="167"/>
    </location>
</feature>
<gene>
    <name evidence="18" type="ORF">GCM10007859_27470</name>
</gene>
<evidence type="ECO:0000256" key="7">
    <source>
        <dbReference type="ARBA" id="ARBA00023004"/>
    </source>
</evidence>
<keyword evidence="11 12" id="KW-0998">Cell outer membrane</keyword>
<dbReference type="InterPro" id="IPR039426">
    <property type="entry name" value="TonB-dep_rcpt-like"/>
</dbReference>
<keyword evidence="8" id="KW-0406">Ion transport</keyword>
<keyword evidence="2 12" id="KW-0813">Transport</keyword>
<dbReference type="PROSITE" id="PS01156">
    <property type="entry name" value="TONB_DEPENDENT_REC_2"/>
    <property type="match status" value="1"/>
</dbReference>
<dbReference type="InterPro" id="IPR012910">
    <property type="entry name" value="Plug_dom"/>
</dbReference>
<dbReference type="InterPro" id="IPR010917">
    <property type="entry name" value="TonB_rcpt_CS"/>
</dbReference>
<comment type="similarity">
    <text evidence="12 14">Belongs to the TonB-dependent receptor family.</text>
</comment>
<dbReference type="Proteomes" id="UP001156921">
    <property type="component" value="Unassembled WGS sequence"/>
</dbReference>
<dbReference type="Pfam" id="PF00593">
    <property type="entry name" value="TonB_dep_Rec_b-barrel"/>
    <property type="match status" value="1"/>
</dbReference>
<sequence>MTNRKRVFWATTALFSGLLVAGAASAQSSGTVATEATELDTVVVTGVRGPFTTDGTLVAETVAKTRSTITQEFIATQNPGQTILQTLNLVPGLNFVNADPYGNSGGNIRLRGFDGNRVSLTFDGVPLNDTGNYATYTNQQLDPELIERASVNTGTTDVDSPTASATGGTINYTTARPLEEAGMQFNGSIGEFNYLRGFVRADTGAFGPWGTTAYVAYSYTNYDKFKGPGELEKTQFNGKLYQDLGDGNFASVSAHWNVNRNDFYNNFITQAQFNSGTYLEQDQACFLPNGGAGAQNENTQANFVRSDGTTGTGSCTNYHGLRINPSNTGNIRGQFSYGLTDNIRFTFDPSFQYVIANGGNYSFAAERDNRFDQDGTNTTGVGFDLNGDGDVLDTIALYAPSNTNTHRYGIISSLIWDLNEDHRLRAAYTLDYGRHRQTGEATLFGRDAEPINVFGGQERWGSPDDRVFGRDGSFYRSRDRFSIAELQQFAIEYRGQFFQDAVTINIGARAPNFRRELNQYCYSLNGTSTVRCTTEATTPDLTRPGNVTFVGTTGSWIAPYQAELEYNDILPSGGVNWRFADGHSVYASYAEGISVPRTDNLYQPVRSTTGVLDFSAVQPETTKSYDLGYRFRNDMFLAQVALWYTEYENRIVSSRDNDPASPTFDLTIDRNVGAVIQSGLDAQFGWNVSDTLSVYGSASYNESELQDDLFLGNFTCTNATQVPGSTPPCGLAPGIVIPTFLQTAGKTLVETPDWTYSARIDWDATADLSLGLQAKYVGDRFASDVNDEVAPAYTVVDFDARYDLTNTFGIRDAYVQVNVTNLLEEDYLGNISTGNNSFAAPISTDPRVPLRSGQTRTYSIGAPRTAVISLGLKF</sequence>
<keyword evidence="9 14" id="KW-0798">TonB box</keyword>
<evidence type="ECO:0000256" key="3">
    <source>
        <dbReference type="ARBA" id="ARBA00022452"/>
    </source>
</evidence>
<feature type="chain" id="PRO_5046457537" evidence="15">
    <location>
        <begin position="27"/>
        <end position="874"/>
    </location>
</feature>
<evidence type="ECO:0000256" key="9">
    <source>
        <dbReference type="ARBA" id="ARBA00023077"/>
    </source>
</evidence>
<keyword evidence="10 12" id="KW-0472">Membrane</keyword>
<keyword evidence="5 12" id="KW-0812">Transmembrane</keyword>
<accession>A0ABQ6BN53</accession>
<keyword evidence="3 12" id="KW-1134">Transmembrane beta strand</keyword>
<dbReference type="Gene3D" id="2.170.130.10">
    <property type="entry name" value="TonB-dependent receptor, plug domain"/>
    <property type="match status" value="1"/>
</dbReference>
<dbReference type="PROSITE" id="PS52016">
    <property type="entry name" value="TONB_DEPENDENT_REC_3"/>
    <property type="match status" value="1"/>
</dbReference>
<evidence type="ECO:0000256" key="5">
    <source>
        <dbReference type="ARBA" id="ARBA00022692"/>
    </source>
</evidence>